<evidence type="ECO:0000256" key="1">
    <source>
        <dbReference type="ARBA" id="ARBA00004429"/>
    </source>
</evidence>
<dbReference type="GO" id="GO:0005886">
    <property type="term" value="C:plasma membrane"/>
    <property type="evidence" value="ECO:0007669"/>
    <property type="project" value="UniProtKB-SubCell"/>
</dbReference>
<comment type="catalytic activity">
    <reaction evidence="16">
        <text>L-tyrosyl-[protein] + ATP = O-phospho-L-tyrosyl-[protein] + ADP + H(+)</text>
        <dbReference type="Rhea" id="RHEA:10596"/>
        <dbReference type="Rhea" id="RHEA-COMP:10136"/>
        <dbReference type="Rhea" id="RHEA-COMP:20101"/>
        <dbReference type="ChEBI" id="CHEBI:15378"/>
        <dbReference type="ChEBI" id="CHEBI:30616"/>
        <dbReference type="ChEBI" id="CHEBI:46858"/>
        <dbReference type="ChEBI" id="CHEBI:61978"/>
        <dbReference type="ChEBI" id="CHEBI:456216"/>
        <dbReference type="EC" id="2.7.10.2"/>
    </reaction>
</comment>
<keyword evidence="10" id="KW-0547">Nucleotide-binding</keyword>
<dbReference type="Proteomes" id="UP000199701">
    <property type="component" value="Unassembled WGS sequence"/>
</dbReference>
<evidence type="ECO:0000256" key="13">
    <source>
        <dbReference type="ARBA" id="ARBA00022989"/>
    </source>
</evidence>
<evidence type="ECO:0000256" key="7">
    <source>
        <dbReference type="ARBA" id="ARBA00022519"/>
    </source>
</evidence>
<keyword evidence="8" id="KW-0808">Transferase</keyword>
<dbReference type="GO" id="GO:0042802">
    <property type="term" value="F:identical protein binding"/>
    <property type="evidence" value="ECO:0007669"/>
    <property type="project" value="UniProtKB-ARBA"/>
</dbReference>
<dbReference type="STRING" id="99656.SAMN05421659_11564"/>
<dbReference type="InterPro" id="IPR003856">
    <property type="entry name" value="LPS_length_determ_N"/>
</dbReference>
<evidence type="ECO:0000256" key="6">
    <source>
        <dbReference type="ARBA" id="ARBA00022475"/>
    </source>
</evidence>
<keyword evidence="11" id="KW-0418">Kinase</keyword>
<evidence type="ECO:0000256" key="2">
    <source>
        <dbReference type="ARBA" id="ARBA00006683"/>
    </source>
</evidence>
<dbReference type="NCBIfam" id="TIGR01007">
    <property type="entry name" value="eps_fam"/>
    <property type="match status" value="1"/>
</dbReference>
<dbReference type="InterPro" id="IPR050445">
    <property type="entry name" value="Bact_polysacc_biosynth/exp"/>
</dbReference>
<reference evidence="20 21" key="1">
    <citation type="submission" date="2016-10" db="EMBL/GenBank/DDBJ databases">
        <authorList>
            <person name="de Groot N.N."/>
        </authorList>
    </citation>
    <scope>NUCLEOTIDE SEQUENCE [LARGE SCALE GENOMIC DNA]</scope>
    <source>
        <strain evidence="20 21">DSM 9179</strain>
    </source>
</reference>
<evidence type="ECO:0000256" key="5">
    <source>
        <dbReference type="ARBA" id="ARBA00011903"/>
    </source>
</evidence>
<evidence type="ECO:0000313" key="20">
    <source>
        <dbReference type="EMBL" id="SEW39862.1"/>
    </source>
</evidence>
<dbReference type="EC" id="2.7.10.2" evidence="5"/>
<keyword evidence="6" id="KW-1003">Cell membrane</keyword>
<dbReference type="GO" id="GO:0005524">
    <property type="term" value="F:ATP binding"/>
    <property type="evidence" value="ECO:0007669"/>
    <property type="project" value="UniProtKB-KW"/>
</dbReference>
<name>A0A1I0RG99_9FIRM</name>
<feature type="domain" description="AAA" evidence="19">
    <location>
        <begin position="289"/>
        <end position="436"/>
    </location>
</feature>
<comment type="similarity">
    <text evidence="4">Belongs to the etk/wzc family.</text>
</comment>
<dbReference type="InterPro" id="IPR005702">
    <property type="entry name" value="Wzc-like_C"/>
</dbReference>
<evidence type="ECO:0000256" key="16">
    <source>
        <dbReference type="ARBA" id="ARBA00051245"/>
    </source>
</evidence>
<protein>
    <recommendedName>
        <fullName evidence="5">non-specific protein-tyrosine kinase</fullName>
        <ecNumber evidence="5">2.7.10.2</ecNumber>
    </recommendedName>
</protein>
<dbReference type="Pfam" id="PF13614">
    <property type="entry name" value="AAA_31"/>
    <property type="match status" value="1"/>
</dbReference>
<evidence type="ECO:0000256" key="10">
    <source>
        <dbReference type="ARBA" id="ARBA00022741"/>
    </source>
</evidence>
<dbReference type="Pfam" id="PF02706">
    <property type="entry name" value="Wzz"/>
    <property type="match status" value="1"/>
</dbReference>
<dbReference type="CDD" id="cd05387">
    <property type="entry name" value="BY-kinase"/>
    <property type="match status" value="1"/>
</dbReference>
<evidence type="ECO:0000256" key="11">
    <source>
        <dbReference type="ARBA" id="ARBA00022777"/>
    </source>
</evidence>
<keyword evidence="14 17" id="KW-0472">Membrane</keyword>
<evidence type="ECO:0000256" key="15">
    <source>
        <dbReference type="ARBA" id="ARBA00023137"/>
    </source>
</evidence>
<feature type="transmembrane region" description="Helical" evidence="17">
    <location>
        <begin position="173"/>
        <end position="197"/>
    </location>
</feature>
<dbReference type="EMBL" id="FOJI01000015">
    <property type="protein sequence ID" value="SEW39862.1"/>
    <property type="molecule type" value="Genomic_DNA"/>
</dbReference>
<gene>
    <name evidence="20" type="ORF">SAMN05421659_11564</name>
</gene>
<evidence type="ECO:0000256" key="12">
    <source>
        <dbReference type="ARBA" id="ARBA00022840"/>
    </source>
</evidence>
<keyword evidence="7" id="KW-0997">Cell inner membrane</keyword>
<keyword evidence="13 17" id="KW-1133">Transmembrane helix</keyword>
<comment type="similarity">
    <text evidence="3">Belongs to the CpsD/CapB family.</text>
</comment>
<evidence type="ECO:0000256" key="3">
    <source>
        <dbReference type="ARBA" id="ARBA00007316"/>
    </source>
</evidence>
<keyword evidence="15" id="KW-0829">Tyrosine-protein kinase</keyword>
<evidence type="ECO:0000259" key="18">
    <source>
        <dbReference type="Pfam" id="PF02706"/>
    </source>
</evidence>
<evidence type="ECO:0000256" key="14">
    <source>
        <dbReference type="ARBA" id="ARBA00023136"/>
    </source>
</evidence>
<evidence type="ECO:0000256" key="17">
    <source>
        <dbReference type="SAM" id="Phobius"/>
    </source>
</evidence>
<feature type="transmembrane region" description="Helical" evidence="17">
    <location>
        <begin position="12"/>
        <end position="32"/>
    </location>
</feature>
<accession>A0A1I0RG99</accession>
<dbReference type="PANTHER" id="PTHR32309:SF31">
    <property type="entry name" value="CAPSULAR EXOPOLYSACCHARIDE FAMILY"/>
    <property type="match status" value="1"/>
</dbReference>
<dbReference type="GO" id="GO:0004715">
    <property type="term" value="F:non-membrane spanning protein tyrosine kinase activity"/>
    <property type="evidence" value="ECO:0007669"/>
    <property type="project" value="UniProtKB-EC"/>
</dbReference>
<dbReference type="RefSeq" id="WP_092456216.1">
    <property type="nucleotide sequence ID" value="NZ_FOJI01000015.1"/>
</dbReference>
<evidence type="ECO:0000256" key="8">
    <source>
        <dbReference type="ARBA" id="ARBA00022679"/>
    </source>
</evidence>
<dbReference type="InterPro" id="IPR025669">
    <property type="entry name" value="AAA_dom"/>
</dbReference>
<evidence type="ECO:0000259" key="19">
    <source>
        <dbReference type="Pfam" id="PF13614"/>
    </source>
</evidence>
<sequence>MEFSFKEILEILAKRFVFIAICTFVGICSFFINSKYIIKPTYVASVQMYVNPNETTYSADLNELNYAQKVVTTYINFLQTKVFYKQVIDESKLNYTPMQLKAMTHIKAINNTEIFEISVTTTNPNDAYKLVDAMKKIAPVLIKSIKETSQITVVDPPTLPTSPSSPNILKNTLVGGMFGFVLSIAVSLLLVLFDLNVKNQDELLKRYQLPILGTIPNFNVNIKRKFVLKKTILTDLLHKKVKRNNISKNKDTEFVIAEAYKSLRSNLNFTLRFNGCKKIIISSPVPQDGKSTTITNVGISIAQTGAKVLLMDCDLRKGRLHRLFNIQLIPGVSDALSSTMDVKKSIYKTSYDNLYVMPMGTIPPNPSELLASIQMEELLSQLNNEYEYILIDTPPVKVVSDALNLVKMVDGVLIVVREGVTSHPCVSSVITKFQFLNANILGFVLNGISLNQQERSKYRYYN</sequence>
<evidence type="ECO:0000313" key="21">
    <source>
        <dbReference type="Proteomes" id="UP000199701"/>
    </source>
</evidence>
<dbReference type="SUPFAM" id="SSF52540">
    <property type="entry name" value="P-loop containing nucleoside triphosphate hydrolases"/>
    <property type="match status" value="1"/>
</dbReference>
<organism evidence="20 21">
    <name type="scientific">[Clostridium] fimetarium</name>
    <dbReference type="NCBI Taxonomy" id="99656"/>
    <lineage>
        <taxon>Bacteria</taxon>
        <taxon>Bacillati</taxon>
        <taxon>Bacillota</taxon>
        <taxon>Clostridia</taxon>
        <taxon>Lachnospirales</taxon>
        <taxon>Lachnospiraceae</taxon>
    </lineage>
</organism>
<dbReference type="AlphaFoldDB" id="A0A1I0RG99"/>
<dbReference type="Gene3D" id="3.40.50.300">
    <property type="entry name" value="P-loop containing nucleotide triphosphate hydrolases"/>
    <property type="match status" value="1"/>
</dbReference>
<dbReference type="OrthoDB" id="9794577at2"/>
<evidence type="ECO:0000256" key="9">
    <source>
        <dbReference type="ARBA" id="ARBA00022692"/>
    </source>
</evidence>
<feature type="domain" description="Polysaccharide chain length determinant N-terminal" evidence="18">
    <location>
        <begin position="2"/>
        <end position="90"/>
    </location>
</feature>
<comment type="similarity">
    <text evidence="2">Belongs to the CpsC/CapA family.</text>
</comment>
<dbReference type="PANTHER" id="PTHR32309">
    <property type="entry name" value="TYROSINE-PROTEIN KINASE"/>
    <property type="match status" value="1"/>
</dbReference>
<keyword evidence="9 17" id="KW-0812">Transmembrane</keyword>
<keyword evidence="21" id="KW-1185">Reference proteome</keyword>
<comment type="subcellular location">
    <subcellularLocation>
        <location evidence="1">Cell inner membrane</location>
        <topology evidence="1">Multi-pass membrane protein</topology>
    </subcellularLocation>
</comment>
<dbReference type="InterPro" id="IPR027417">
    <property type="entry name" value="P-loop_NTPase"/>
</dbReference>
<proteinExistence type="inferred from homology"/>
<dbReference type="FunFam" id="3.40.50.300:FF:000527">
    <property type="entry name" value="Tyrosine-protein kinase etk"/>
    <property type="match status" value="1"/>
</dbReference>
<evidence type="ECO:0000256" key="4">
    <source>
        <dbReference type="ARBA" id="ARBA00008883"/>
    </source>
</evidence>
<keyword evidence="12" id="KW-0067">ATP-binding</keyword>